<protein>
    <submittedName>
        <fullName evidence="2">Uncharacterized protein</fullName>
    </submittedName>
</protein>
<proteinExistence type="predicted"/>
<reference evidence="2" key="1">
    <citation type="submission" date="2022-07" db="EMBL/GenBank/DDBJ databases">
        <title>Genome Sequence of Agrocybe chaxingu.</title>
        <authorList>
            <person name="Buettner E."/>
        </authorList>
    </citation>
    <scope>NUCLEOTIDE SEQUENCE</scope>
    <source>
        <strain evidence="2">MP-N11</strain>
    </source>
</reference>
<feature type="compositionally biased region" description="Basic and acidic residues" evidence="1">
    <location>
        <begin position="60"/>
        <end position="136"/>
    </location>
</feature>
<feature type="compositionally biased region" description="Acidic residues" evidence="1">
    <location>
        <begin position="137"/>
        <end position="146"/>
    </location>
</feature>
<keyword evidence="3" id="KW-1185">Reference proteome</keyword>
<evidence type="ECO:0000313" key="2">
    <source>
        <dbReference type="EMBL" id="KAJ3501012.1"/>
    </source>
</evidence>
<accession>A0A9W8MT06</accession>
<dbReference type="EMBL" id="JANKHO010001505">
    <property type="protein sequence ID" value="KAJ3501012.1"/>
    <property type="molecule type" value="Genomic_DNA"/>
</dbReference>
<feature type="compositionally biased region" description="Basic and acidic residues" evidence="1">
    <location>
        <begin position="1"/>
        <end position="19"/>
    </location>
</feature>
<evidence type="ECO:0000256" key="1">
    <source>
        <dbReference type="SAM" id="MobiDB-lite"/>
    </source>
</evidence>
<dbReference type="AlphaFoldDB" id="A0A9W8MT06"/>
<dbReference type="Proteomes" id="UP001148786">
    <property type="component" value="Unassembled WGS sequence"/>
</dbReference>
<dbReference type="InterPro" id="IPR001969">
    <property type="entry name" value="Aspartic_peptidase_AS"/>
</dbReference>
<dbReference type="PROSITE" id="PS00141">
    <property type="entry name" value="ASP_PROTEASE"/>
    <property type="match status" value="1"/>
</dbReference>
<dbReference type="GO" id="GO:0004190">
    <property type="term" value="F:aspartic-type endopeptidase activity"/>
    <property type="evidence" value="ECO:0007669"/>
    <property type="project" value="InterPro"/>
</dbReference>
<sequence length="424" mass="48730">MPKSTGKDLEDTTTTREHAGNSITHGLKRAPNHYNQGSEGLVKLKQNQQERAKNKPNTPRMREIFGSVHERMHSTRHSEMEPQRRNQNDSQDRRSKRSDPPSRDRSPHRNRGSRPDRSPSDTEPPKRDRQPKRDDPPPSDDDDPDSDQDRYLSASRFPSLHRNRKQAPLQLVISNSSKEPQFDFKLKFESVPKWDGNTDTLPRWIIKVTNLALMSDTVYEQLGRVVPRRLEGAAEVWYWSLPVDYRDEIEENWDTLKDAITEYYLNPRANLVNASAEEEEAQRDYEELYFGLESESDSEDSGVPVRTYKIELEKGKEERPKEPSARTTKPALNRRTRRRLAREIARANYTVQETEGSRATQAHAHIGSLDEETHKIIIDSGSDITLISEGRSSISGFVDLDLYFLTDEGPIKLTVEASISNLND</sequence>
<dbReference type="OrthoDB" id="3203159at2759"/>
<organism evidence="2 3">
    <name type="scientific">Agrocybe chaxingu</name>
    <dbReference type="NCBI Taxonomy" id="84603"/>
    <lineage>
        <taxon>Eukaryota</taxon>
        <taxon>Fungi</taxon>
        <taxon>Dikarya</taxon>
        <taxon>Basidiomycota</taxon>
        <taxon>Agaricomycotina</taxon>
        <taxon>Agaricomycetes</taxon>
        <taxon>Agaricomycetidae</taxon>
        <taxon>Agaricales</taxon>
        <taxon>Agaricineae</taxon>
        <taxon>Strophariaceae</taxon>
        <taxon>Agrocybe</taxon>
    </lineage>
</organism>
<comment type="caution">
    <text evidence="2">The sequence shown here is derived from an EMBL/GenBank/DDBJ whole genome shotgun (WGS) entry which is preliminary data.</text>
</comment>
<feature type="compositionally biased region" description="Basic and acidic residues" evidence="1">
    <location>
        <begin position="313"/>
        <end position="324"/>
    </location>
</feature>
<gene>
    <name evidence="2" type="ORF">NLJ89_g9533</name>
</gene>
<dbReference type="GO" id="GO:0006508">
    <property type="term" value="P:proteolysis"/>
    <property type="evidence" value="ECO:0007669"/>
    <property type="project" value="InterPro"/>
</dbReference>
<name>A0A9W8MT06_9AGAR</name>
<evidence type="ECO:0000313" key="3">
    <source>
        <dbReference type="Proteomes" id="UP001148786"/>
    </source>
</evidence>
<feature type="region of interest" description="Disordered" evidence="1">
    <location>
        <begin position="313"/>
        <end position="333"/>
    </location>
</feature>
<feature type="region of interest" description="Disordered" evidence="1">
    <location>
        <begin position="1"/>
        <end position="163"/>
    </location>
</feature>